<feature type="compositionally biased region" description="Polar residues" evidence="1">
    <location>
        <begin position="159"/>
        <end position="173"/>
    </location>
</feature>
<evidence type="ECO:0000259" key="2">
    <source>
        <dbReference type="Pfam" id="PF00085"/>
    </source>
</evidence>
<feature type="domain" description="Thioredoxin" evidence="2">
    <location>
        <begin position="537"/>
        <end position="611"/>
    </location>
</feature>
<dbReference type="Pfam" id="PF00085">
    <property type="entry name" value="Thioredoxin"/>
    <property type="match status" value="1"/>
</dbReference>
<evidence type="ECO:0000256" key="1">
    <source>
        <dbReference type="SAM" id="MobiDB-lite"/>
    </source>
</evidence>
<protein>
    <submittedName>
        <fullName evidence="3">Thioredoxin-like incomplete domain containing protein</fullName>
    </submittedName>
</protein>
<dbReference type="Proteomes" id="UP001253637">
    <property type="component" value="Segment"/>
</dbReference>
<sequence>MTTPHRDDAATATGKLDPAVKVLTRALAALGASAQQGAPVDAHVAAALASIASSSALDGSTRPAPLLDNLVPLVDGMMRHLEDQSGEGLVEAIIRSAPIALDLLARMDQPCGLDVVTGGRPAPSSSGAASFAEGARPVPHEGRTEAAPPAPDSTAASPLRTSNPASCVVSGTATGRHGKQGTTDLGAVSQRAPTADNGIVASQARGDVDTRKATQAQRAATVDAAPTAAPSRTLTEPQTALATLPAFVAAIEALPAGFMISAGADGVRPVHAECALRISDLAVGDDACRPMALARSLITYCAGAECNAVQLLGGPVEGRLAARSLAERAATHPHAVVMIGQCVVSLPFAPPAVDLSARSVPVSDTRLNIASLPANRQKIAEAALAVRQGASLGAVLAILSDLRVDSSAAPIDFYRVGDRLMSACDLEEAYPRMGRQVRDVLFCPATPLSTEPGDARDPLVALYATPLAASVLDAAYGPGDDCLAIARRLMEGAAPAVAPVPVVEPDAVTPKTNTGRVRYDLDFEAANRLCRDSGGGLVVLTMAWCHPCLQVMPSVNEAAVRLDVPVVVVDREKIPQASRPAGYPHIYAVSRGDRVCVYNGDRSAADLVKFVCGAVGSGALRN</sequence>
<dbReference type="Gene3D" id="3.40.30.10">
    <property type="entry name" value="Glutaredoxin"/>
    <property type="match status" value="1"/>
</dbReference>
<evidence type="ECO:0000313" key="4">
    <source>
        <dbReference type="Proteomes" id="UP001253637"/>
    </source>
</evidence>
<dbReference type="InterPro" id="IPR013766">
    <property type="entry name" value="Thioredoxin_domain"/>
</dbReference>
<dbReference type="SUPFAM" id="SSF52833">
    <property type="entry name" value="Thioredoxin-like"/>
    <property type="match status" value="1"/>
</dbReference>
<accession>A0A811BNR1</accession>
<evidence type="ECO:0000313" key="3">
    <source>
        <dbReference type="EMBL" id="BCU03799.1"/>
    </source>
</evidence>
<dbReference type="InterPro" id="IPR036249">
    <property type="entry name" value="Thioredoxin-like_sf"/>
</dbReference>
<feature type="compositionally biased region" description="Low complexity" evidence="1">
    <location>
        <begin position="118"/>
        <end position="136"/>
    </location>
</feature>
<dbReference type="EMBL" id="LC625835">
    <property type="protein sequence ID" value="BCU03799.1"/>
    <property type="molecule type" value="Genomic_DNA"/>
</dbReference>
<proteinExistence type="predicted"/>
<reference evidence="3" key="1">
    <citation type="submission" date="2021-04" db="EMBL/GenBank/DDBJ databases">
        <title>Draft Genome Sequence of Pandoravirus japonicus, Isolated from the Sabaishi River of Niigata, Japan.</title>
        <authorList>
            <person name="Hosokawa N."/>
            <person name="Takahashi H."/>
            <person name="Aoki K."/>
            <person name="Takemura M."/>
        </authorList>
    </citation>
    <scope>NUCLEOTIDE SEQUENCE</scope>
</reference>
<feature type="region of interest" description="Disordered" evidence="1">
    <location>
        <begin position="117"/>
        <end position="185"/>
    </location>
</feature>
<name>A0A811BNR1_9VIRU</name>
<organism evidence="3 4">
    <name type="scientific">Pandoravirus japonicus</name>
    <dbReference type="NCBI Taxonomy" id="2823154"/>
    <lineage>
        <taxon>Viruses</taxon>
        <taxon>Pandoravirus</taxon>
    </lineage>
</organism>